<sequence>MLMLTRRCVGGLPPYSAFLQGSRSSPFKIILLLKYNYILRCGRYGRKRFLILYIAAVSSSDI</sequence>
<dbReference type="RefSeq" id="XP_059605521.1">
    <property type="nucleotide sequence ID" value="XM_059750702.1"/>
</dbReference>
<dbReference type="KEGG" id="ang:An12g01690"/>
<reference evidence="1" key="2">
    <citation type="submission" date="2025-08" db="UniProtKB">
        <authorList>
            <consortium name="RefSeq"/>
        </authorList>
    </citation>
    <scope>IDENTIFICATION</scope>
</reference>
<proteinExistence type="predicted"/>
<dbReference type="VEuPathDB" id="FungiDB:An12g01690"/>
<name>A0AAJ8C013_ASPNG</name>
<reference evidence="1" key="1">
    <citation type="submission" date="2025-02" db="EMBL/GenBank/DDBJ databases">
        <authorList>
            <consortium name="NCBI Genome Project"/>
        </authorList>
    </citation>
    <scope>NUCLEOTIDE SEQUENCE</scope>
</reference>
<dbReference type="GeneID" id="84592478"/>
<protein>
    <submittedName>
        <fullName evidence="1">Uncharacterized protein</fullName>
    </submittedName>
</protein>
<gene>
    <name evidence="1" type="ORF">An12g01690</name>
</gene>
<dbReference type="AlphaFoldDB" id="A0AAJ8C013"/>
<evidence type="ECO:0000313" key="1">
    <source>
        <dbReference type="RefSeq" id="XP_059605521.1"/>
    </source>
</evidence>
<accession>A0AAJ8C013</accession>
<organism evidence="1">
    <name type="scientific">Aspergillus niger</name>
    <dbReference type="NCBI Taxonomy" id="5061"/>
    <lineage>
        <taxon>Eukaryota</taxon>
        <taxon>Fungi</taxon>
        <taxon>Dikarya</taxon>
        <taxon>Ascomycota</taxon>
        <taxon>Pezizomycotina</taxon>
        <taxon>Eurotiomycetes</taxon>
        <taxon>Eurotiomycetidae</taxon>
        <taxon>Eurotiales</taxon>
        <taxon>Aspergillaceae</taxon>
        <taxon>Aspergillus</taxon>
        <taxon>Aspergillus subgen. Circumdati</taxon>
    </lineage>
</organism>